<feature type="binding site" evidence="2">
    <location>
        <position position="43"/>
    </location>
    <ligand>
        <name>Mg(2+)</name>
        <dbReference type="ChEBI" id="CHEBI:18420"/>
        <label>2</label>
    </ligand>
</feature>
<dbReference type="RefSeq" id="WP_203387835.1">
    <property type="nucleotide sequence ID" value="NZ_CP064781.1"/>
</dbReference>
<feature type="binding site" evidence="2">
    <location>
        <position position="43"/>
    </location>
    <ligand>
        <name>Mg(2+)</name>
        <dbReference type="ChEBI" id="CHEBI:18420"/>
        <label>1</label>
    </ligand>
</feature>
<dbReference type="GO" id="GO:0009228">
    <property type="term" value="P:thiamine biosynthetic process"/>
    <property type="evidence" value="ECO:0007669"/>
    <property type="project" value="UniProtKB-KW"/>
</dbReference>
<feature type="domain" description="PurM-like N-terminal" evidence="3">
    <location>
        <begin position="24"/>
        <end position="133"/>
    </location>
</feature>
<keyword evidence="2" id="KW-0460">Magnesium</keyword>
<comment type="similarity">
    <text evidence="2">Belongs to the thiamine-monophosphate kinase family.</text>
</comment>
<dbReference type="AlphaFoldDB" id="A0A974Y461"/>
<feature type="binding site" evidence="2">
    <location>
        <position position="42"/>
    </location>
    <ligand>
        <name>Mg(2+)</name>
        <dbReference type="ChEBI" id="CHEBI:18420"/>
        <label>1</label>
    </ligand>
</feature>
<keyword evidence="2" id="KW-0067">ATP-binding</keyword>
<dbReference type="Proteomes" id="UP000663444">
    <property type="component" value="Chromosome"/>
</dbReference>
<dbReference type="SUPFAM" id="SSF55326">
    <property type="entry name" value="PurM N-terminal domain-like"/>
    <property type="match status" value="1"/>
</dbReference>
<evidence type="ECO:0000259" key="4">
    <source>
        <dbReference type="Pfam" id="PF02769"/>
    </source>
</evidence>
<evidence type="ECO:0000259" key="3">
    <source>
        <dbReference type="Pfam" id="PF00586"/>
    </source>
</evidence>
<feature type="binding site" evidence="2">
    <location>
        <begin position="117"/>
        <end position="118"/>
    </location>
    <ligand>
        <name>ATP</name>
        <dbReference type="ChEBI" id="CHEBI:30616"/>
    </ligand>
</feature>
<dbReference type="EC" id="2.7.4.16" evidence="2"/>
<feature type="binding site" evidence="2">
    <location>
        <position position="118"/>
    </location>
    <ligand>
        <name>Mg(2+)</name>
        <dbReference type="ChEBI" id="CHEBI:18420"/>
        <label>1</label>
    </ligand>
</feature>
<dbReference type="GO" id="GO:0000287">
    <property type="term" value="F:magnesium ion binding"/>
    <property type="evidence" value="ECO:0007669"/>
    <property type="project" value="UniProtKB-UniRule"/>
</dbReference>
<keyword evidence="2" id="KW-0479">Metal-binding</keyword>
<reference evidence="5" key="1">
    <citation type="submission" date="2020-11" db="EMBL/GenBank/DDBJ databases">
        <title>Azospira restricta DSM 18626 genome sequence.</title>
        <authorList>
            <person name="Moe W.M."/>
        </authorList>
    </citation>
    <scope>NUCLEOTIDE SEQUENCE</scope>
    <source>
        <strain evidence="5">DSM 18626</strain>
    </source>
</reference>
<dbReference type="CDD" id="cd02194">
    <property type="entry name" value="ThiL"/>
    <property type="match status" value="1"/>
</dbReference>
<evidence type="ECO:0000313" key="5">
    <source>
        <dbReference type="EMBL" id="QRJ64294.1"/>
    </source>
</evidence>
<keyword evidence="2 5" id="KW-0808">Transferase</keyword>
<feature type="binding site" evidence="2">
    <location>
        <position position="26"/>
    </location>
    <ligand>
        <name>Mg(2+)</name>
        <dbReference type="ChEBI" id="CHEBI:18420"/>
        <label>4</label>
    </ligand>
</feature>
<dbReference type="GO" id="GO:0009229">
    <property type="term" value="P:thiamine diphosphate biosynthetic process"/>
    <property type="evidence" value="ECO:0007669"/>
    <property type="project" value="UniProtKB-UniRule"/>
</dbReference>
<comment type="function">
    <text evidence="2">Catalyzes the ATP-dependent phosphorylation of thiamine-monophosphate (TMP) to form thiamine-pyrophosphate (TPP), the active form of vitamin B1.</text>
</comment>
<comment type="catalytic activity">
    <reaction evidence="2">
        <text>thiamine phosphate + ATP = thiamine diphosphate + ADP</text>
        <dbReference type="Rhea" id="RHEA:15913"/>
        <dbReference type="ChEBI" id="CHEBI:30616"/>
        <dbReference type="ChEBI" id="CHEBI:37575"/>
        <dbReference type="ChEBI" id="CHEBI:58937"/>
        <dbReference type="ChEBI" id="CHEBI:456216"/>
        <dbReference type="EC" id="2.7.4.16"/>
    </reaction>
</comment>
<evidence type="ECO:0000256" key="1">
    <source>
        <dbReference type="ARBA" id="ARBA00022977"/>
    </source>
</evidence>
<dbReference type="PANTHER" id="PTHR30270">
    <property type="entry name" value="THIAMINE-MONOPHOSPHATE KINASE"/>
    <property type="match status" value="1"/>
</dbReference>
<dbReference type="Gene3D" id="3.30.1330.10">
    <property type="entry name" value="PurM-like, N-terminal domain"/>
    <property type="match status" value="1"/>
</dbReference>
<dbReference type="InterPro" id="IPR006283">
    <property type="entry name" value="ThiL-like"/>
</dbReference>
<feature type="binding site" evidence="2">
    <location>
        <position position="207"/>
    </location>
    <ligand>
        <name>Mg(2+)</name>
        <dbReference type="ChEBI" id="CHEBI:18420"/>
        <label>3</label>
    </ligand>
</feature>
<feature type="binding site" evidence="2">
    <location>
        <position position="41"/>
    </location>
    <ligand>
        <name>Mg(2+)</name>
        <dbReference type="ChEBI" id="CHEBI:18420"/>
        <label>4</label>
    </ligand>
</feature>
<feature type="binding site" evidence="2">
    <location>
        <position position="210"/>
    </location>
    <ligand>
        <name>Mg(2+)</name>
        <dbReference type="ChEBI" id="CHEBI:18420"/>
        <label>5</label>
    </ligand>
</feature>
<dbReference type="PIRSF" id="PIRSF005303">
    <property type="entry name" value="Thiam_monoph_kin"/>
    <property type="match status" value="1"/>
</dbReference>
<keyword evidence="1 2" id="KW-0784">Thiamine biosynthesis</keyword>
<accession>A0A974Y461</accession>
<keyword evidence="6" id="KW-1185">Reference proteome</keyword>
<dbReference type="SUPFAM" id="SSF56042">
    <property type="entry name" value="PurM C-terminal domain-like"/>
    <property type="match status" value="1"/>
</dbReference>
<comment type="pathway">
    <text evidence="2">Cofactor biosynthesis; thiamine diphosphate biosynthesis; thiamine diphosphate from thiamine phosphate: step 1/1.</text>
</comment>
<feature type="binding site" evidence="2">
    <location>
        <position position="71"/>
    </location>
    <ligand>
        <name>Mg(2+)</name>
        <dbReference type="ChEBI" id="CHEBI:18420"/>
        <label>2</label>
    </ligand>
</feature>
<name>A0A974Y461_9RHOO</name>
<dbReference type="InterPro" id="IPR036676">
    <property type="entry name" value="PurM-like_C_sf"/>
</dbReference>
<feature type="binding site" evidence="2">
    <location>
        <position position="255"/>
    </location>
    <ligand>
        <name>substrate</name>
    </ligand>
</feature>
<dbReference type="InterPro" id="IPR010918">
    <property type="entry name" value="PurM-like_C_dom"/>
</dbReference>
<dbReference type="HAMAP" id="MF_02128">
    <property type="entry name" value="TMP_kinase"/>
    <property type="match status" value="1"/>
</dbReference>
<proteinExistence type="inferred from homology"/>
<feature type="binding site" evidence="2">
    <location>
        <position position="26"/>
    </location>
    <ligand>
        <name>Mg(2+)</name>
        <dbReference type="ChEBI" id="CHEBI:18420"/>
        <label>3</label>
    </ligand>
</feature>
<organism evidence="5 6">
    <name type="scientific">Azospira restricta</name>
    <dbReference type="NCBI Taxonomy" id="404405"/>
    <lineage>
        <taxon>Bacteria</taxon>
        <taxon>Pseudomonadati</taxon>
        <taxon>Pseudomonadota</taxon>
        <taxon>Betaproteobacteria</taxon>
        <taxon>Rhodocyclales</taxon>
        <taxon>Rhodocyclaceae</taxon>
        <taxon>Azospira</taxon>
    </lineage>
</organism>
<feature type="binding site" evidence="2">
    <location>
        <position position="209"/>
    </location>
    <ligand>
        <name>ATP</name>
        <dbReference type="ChEBI" id="CHEBI:30616"/>
    </ligand>
</feature>
<evidence type="ECO:0000256" key="2">
    <source>
        <dbReference type="HAMAP-Rule" id="MF_02128"/>
    </source>
</evidence>
<evidence type="ECO:0000313" key="6">
    <source>
        <dbReference type="Proteomes" id="UP000663444"/>
    </source>
</evidence>
<feature type="binding site" evidence="2">
    <location>
        <position position="71"/>
    </location>
    <ligand>
        <name>Mg(2+)</name>
        <dbReference type="ChEBI" id="CHEBI:18420"/>
        <label>3</label>
    </ligand>
</feature>
<comment type="caution">
    <text evidence="2">Lacks conserved residue(s) required for the propagation of feature annotation.</text>
</comment>
<feature type="domain" description="PurM-like C-terminal" evidence="4">
    <location>
        <begin position="148"/>
        <end position="292"/>
    </location>
</feature>
<feature type="binding site" evidence="2">
    <location>
        <position position="71"/>
    </location>
    <ligand>
        <name>Mg(2+)</name>
        <dbReference type="ChEBI" id="CHEBI:18420"/>
        <label>4</label>
    </ligand>
</feature>
<dbReference type="PANTHER" id="PTHR30270:SF0">
    <property type="entry name" value="THIAMINE-MONOPHOSPHATE KINASE"/>
    <property type="match status" value="1"/>
</dbReference>
<dbReference type="KEGG" id="ares:IWH25_02770"/>
<comment type="miscellaneous">
    <text evidence="2">Reaction mechanism of ThiL seems to utilize a direct, inline transfer of the gamma-phosphate of ATP to TMP rather than a phosphorylated enzyme intermediate.</text>
</comment>
<dbReference type="Pfam" id="PF02769">
    <property type="entry name" value="AIRS_C"/>
    <property type="match status" value="1"/>
</dbReference>
<dbReference type="Gene3D" id="3.90.650.10">
    <property type="entry name" value="PurM-like C-terminal domain"/>
    <property type="match status" value="1"/>
</dbReference>
<feature type="binding site" evidence="2">
    <location>
        <position position="142"/>
    </location>
    <ligand>
        <name>ATP</name>
        <dbReference type="ChEBI" id="CHEBI:30616"/>
    </ligand>
</feature>
<sequence length="320" mass="33494">MPSEFELIARHFTRATPSAVLGPGDDCALVRPAPGMELAITTDMLVEGTHFLPGTDPGQLGWKTLAVNLSDLAAMGAAPRWVLLAGALPAADDAWIAAFAGGFFSCAQRYGADVIGGDTTRGPRNLCVTAIGELPAGAALRRDGAQADDDVWVSGQPGLAALGLAHLQGRTTLPAALVQRCVAALQRPLPRIELGLKLRGLASAAIDVSDGLVADLGHILERSGLAADLYEGQFPLLPPAAEPKLARECQLAGGDDYELCFTTPPAARQRVVMLAAELDLPLWRIGRTVASGERPVADVRLLDADGQPLPVTHKGFDHFA</sequence>
<keyword evidence="2" id="KW-0547">Nucleotide-binding</keyword>
<dbReference type="EMBL" id="CP064781">
    <property type="protein sequence ID" value="QRJ64294.1"/>
    <property type="molecule type" value="Genomic_DNA"/>
</dbReference>
<protein>
    <recommendedName>
        <fullName evidence="2">Thiamine-monophosphate kinase</fullName>
        <shortName evidence="2">TMP kinase</shortName>
        <shortName evidence="2">Thiamine-phosphate kinase</shortName>
        <ecNumber evidence="2">2.7.4.16</ecNumber>
    </recommendedName>
</protein>
<dbReference type="InterPro" id="IPR036921">
    <property type="entry name" value="PurM-like_N_sf"/>
</dbReference>
<feature type="binding site" evidence="2">
    <location>
        <position position="316"/>
    </location>
    <ligand>
        <name>substrate</name>
    </ligand>
</feature>
<dbReference type="Pfam" id="PF00586">
    <property type="entry name" value="AIRS"/>
    <property type="match status" value="1"/>
</dbReference>
<dbReference type="GO" id="GO:0005524">
    <property type="term" value="F:ATP binding"/>
    <property type="evidence" value="ECO:0007669"/>
    <property type="project" value="UniProtKB-UniRule"/>
</dbReference>
<dbReference type="NCBIfam" id="TIGR01379">
    <property type="entry name" value="thiL"/>
    <property type="match status" value="1"/>
</dbReference>
<feature type="binding site" evidence="2">
    <location>
        <position position="50"/>
    </location>
    <ligand>
        <name>substrate</name>
    </ligand>
</feature>
<dbReference type="InterPro" id="IPR016188">
    <property type="entry name" value="PurM-like_N"/>
</dbReference>
<gene>
    <name evidence="2 5" type="primary">thiL</name>
    <name evidence="5" type="ORF">IWH25_02770</name>
</gene>
<keyword evidence="2 5" id="KW-0418">Kinase</keyword>
<dbReference type="GO" id="GO:0009030">
    <property type="term" value="F:thiamine-phosphate kinase activity"/>
    <property type="evidence" value="ECO:0007669"/>
    <property type="project" value="UniProtKB-UniRule"/>
</dbReference>